<dbReference type="Proteomes" id="UP000595140">
    <property type="component" value="Unassembled WGS sequence"/>
</dbReference>
<evidence type="ECO:0008006" key="5">
    <source>
        <dbReference type="Google" id="ProtNLM"/>
    </source>
</evidence>
<reference evidence="3 4" key="1">
    <citation type="submission" date="2018-04" db="EMBL/GenBank/DDBJ databases">
        <authorList>
            <person name="Vogel A."/>
        </authorList>
    </citation>
    <scope>NUCLEOTIDE SEQUENCE [LARGE SCALE GENOMIC DNA]</scope>
</reference>
<dbReference type="SUPFAM" id="SSF53756">
    <property type="entry name" value="UDP-Glycosyltransferase/glycogen phosphorylase"/>
    <property type="match status" value="2"/>
</dbReference>
<dbReference type="PANTHER" id="PTHR48049:SF91">
    <property type="entry name" value="UDP-GLYCOSYLTRANSFERASE 79B7-RELATED"/>
    <property type="match status" value="1"/>
</dbReference>
<accession>A0A484NEL4</accession>
<evidence type="ECO:0000313" key="3">
    <source>
        <dbReference type="EMBL" id="VFQ99369.1"/>
    </source>
</evidence>
<dbReference type="AlphaFoldDB" id="A0A484NEL4"/>
<dbReference type="OrthoDB" id="5835829at2759"/>
<dbReference type="GO" id="GO:0035251">
    <property type="term" value="F:UDP-glucosyltransferase activity"/>
    <property type="evidence" value="ECO:0007669"/>
    <property type="project" value="InterPro"/>
</dbReference>
<name>A0A484NEL4_9ASTE</name>
<dbReference type="InterPro" id="IPR050481">
    <property type="entry name" value="UDP-glycosyltransf_plant"/>
</dbReference>
<dbReference type="Pfam" id="PF00201">
    <property type="entry name" value="UDPGT"/>
    <property type="match status" value="1"/>
</dbReference>
<organism evidence="3 4">
    <name type="scientific">Cuscuta campestris</name>
    <dbReference type="NCBI Taxonomy" id="132261"/>
    <lineage>
        <taxon>Eukaryota</taxon>
        <taxon>Viridiplantae</taxon>
        <taxon>Streptophyta</taxon>
        <taxon>Embryophyta</taxon>
        <taxon>Tracheophyta</taxon>
        <taxon>Spermatophyta</taxon>
        <taxon>Magnoliopsida</taxon>
        <taxon>eudicotyledons</taxon>
        <taxon>Gunneridae</taxon>
        <taxon>Pentapetalae</taxon>
        <taxon>asterids</taxon>
        <taxon>lamiids</taxon>
        <taxon>Solanales</taxon>
        <taxon>Convolvulaceae</taxon>
        <taxon>Cuscuteae</taxon>
        <taxon>Cuscuta</taxon>
        <taxon>Cuscuta subgen. Grammica</taxon>
        <taxon>Cuscuta sect. Cleistogrammica</taxon>
    </lineage>
</organism>
<gene>
    <name evidence="3" type="ORF">CCAM_LOCUS41145</name>
</gene>
<evidence type="ECO:0000313" key="4">
    <source>
        <dbReference type="Proteomes" id="UP000595140"/>
    </source>
</evidence>
<dbReference type="PANTHER" id="PTHR48049">
    <property type="entry name" value="GLYCOSYLTRANSFERASE"/>
    <property type="match status" value="1"/>
</dbReference>
<dbReference type="InterPro" id="IPR002213">
    <property type="entry name" value="UDP_glucos_trans"/>
</dbReference>
<evidence type="ECO:0000256" key="1">
    <source>
        <dbReference type="ARBA" id="ARBA00009995"/>
    </source>
</evidence>
<dbReference type="Gene3D" id="3.40.50.2000">
    <property type="entry name" value="Glycogen Phosphorylase B"/>
    <property type="match status" value="2"/>
</dbReference>
<sequence>MKKRKAHLLWIVTKKRMKWPRKGMRRMKAAVTVNQRSDEIKNWLEKFNLGSVVFCAFGSEWILEKGQFQKLVLGFEDTNLPFLVAVKPPKGTNSVEEAFQKGFQERLANEFAKRGHTVSFLLPKTARLRLSNANLHPRLITFRTLSVPHVKGLPYGAETTSDTDNSLALSSAMDEMQEQVKAVLAEEKKPDIIFFDFANWIPNLASEIGCKAVFFSVVSPAIAAITLLISTSKEKLLTVSDVMEYLPNYPSSNAPVLRKNEARALAVYANQPNNWMIEFLSKGVIGAKQSDALAVRACREMEGAHCDHLSVLYKKPVFCTGPLFPEPTDEPLDDKISNFLKKFGSASVVFCSFGSELFLDFSQFQELVLGLELTGLPFLLAGTKPPKGTTSIQDALPEGFQERVREKAVLYEGWVPQTQILRHTSIGCFVSHGGSASMWESIVSDCQIVFVPTRGDYCMNSRLMAVELQLAVEVEMDENGGFSKESLSRGVKAAMGDDSEVGGQLKKNHKRWRDVFLSNGFADNYIGKFIRDLEKLL</sequence>
<keyword evidence="2" id="KW-0808">Transferase</keyword>
<protein>
    <recommendedName>
        <fullName evidence="5">Glycosyltransferase</fullName>
    </recommendedName>
</protein>
<dbReference type="EMBL" id="OOIL02006662">
    <property type="protein sequence ID" value="VFQ99369.1"/>
    <property type="molecule type" value="Genomic_DNA"/>
</dbReference>
<evidence type="ECO:0000256" key="2">
    <source>
        <dbReference type="ARBA" id="ARBA00022679"/>
    </source>
</evidence>
<proteinExistence type="inferred from homology"/>
<keyword evidence="4" id="KW-1185">Reference proteome</keyword>
<dbReference type="FunFam" id="3.40.50.2000:FF:000037">
    <property type="entry name" value="Glycosyltransferase"/>
    <property type="match status" value="1"/>
</dbReference>
<dbReference type="CDD" id="cd03784">
    <property type="entry name" value="GT1_Gtf-like"/>
    <property type="match status" value="1"/>
</dbReference>
<comment type="similarity">
    <text evidence="1">Belongs to the UDP-glycosyltransferase family.</text>
</comment>